<dbReference type="RefSeq" id="WP_060105744.1">
    <property type="nucleotide sequence ID" value="NZ_LPEQ01000057.1"/>
</dbReference>
<dbReference type="Pfam" id="PF17645">
    <property type="entry name" value="Amdase"/>
    <property type="match status" value="1"/>
</dbReference>
<organism evidence="1 2">
    <name type="scientific">Burkholderia territorii</name>
    <dbReference type="NCBI Taxonomy" id="1503055"/>
    <lineage>
        <taxon>Bacteria</taxon>
        <taxon>Pseudomonadati</taxon>
        <taxon>Pseudomonadota</taxon>
        <taxon>Betaproteobacteria</taxon>
        <taxon>Burkholderiales</taxon>
        <taxon>Burkholderiaceae</taxon>
        <taxon>Burkholderia</taxon>
        <taxon>Burkholderia cepacia complex</taxon>
    </lineage>
</organism>
<comment type="caution">
    <text evidence="1">The sequence shown here is derived from an EMBL/GenBank/DDBJ whole genome shotgun (WGS) entry which is preliminary data.</text>
</comment>
<dbReference type="PIRSF" id="PIRSF015736">
    <property type="entry name" value="MI"/>
    <property type="match status" value="1"/>
</dbReference>
<keyword evidence="2" id="KW-1185">Reference proteome</keyword>
<dbReference type="Proteomes" id="UP000062317">
    <property type="component" value="Unassembled WGS sequence"/>
</dbReference>
<gene>
    <name evidence="1" type="ORF">WT27_03300</name>
</gene>
<dbReference type="PANTHER" id="PTHR40267:SF1">
    <property type="entry name" value="BLR3294 PROTEIN"/>
    <property type="match status" value="1"/>
</dbReference>
<dbReference type="InterPro" id="IPR026286">
    <property type="entry name" value="MaiA/AMDase"/>
</dbReference>
<dbReference type="InterPro" id="IPR053714">
    <property type="entry name" value="Iso_Racemase_Enz_sf"/>
</dbReference>
<dbReference type="EMBL" id="LPEQ01000057">
    <property type="protein sequence ID" value="KVV49191.1"/>
    <property type="molecule type" value="Genomic_DNA"/>
</dbReference>
<evidence type="ECO:0000313" key="2">
    <source>
        <dbReference type="Proteomes" id="UP000062317"/>
    </source>
</evidence>
<dbReference type="AlphaFoldDB" id="A0A125ABZ2"/>
<dbReference type="PANTHER" id="PTHR40267">
    <property type="entry name" value="BLR3294 PROTEIN"/>
    <property type="match status" value="1"/>
</dbReference>
<evidence type="ECO:0000313" key="1">
    <source>
        <dbReference type="EMBL" id="KVV49191.1"/>
    </source>
</evidence>
<accession>A0A125ABZ2</accession>
<protein>
    <submittedName>
        <fullName evidence="1">Asp/Glu/hydantoin racemase</fullName>
    </submittedName>
</protein>
<sequence>MKKRTLLGMLTPSSNTSLEPLTSAMVAGLPGVSAHFARFPVTEISLTGHALGQFDDDKIIQAAMLLADAKVDVIAWNGTSSGWLGFEADERLCQRITEATGIPATTSVLALNEILKKTGAHEFGLVTPYLDDVQTKIVDNYRRSGLNCIAERHLNLTVNFSFSEVTSDQIGGMVREVAKAGPRAISIFCTNLNAAHLVPALEEETGIPIYDTISTVVWKSLQLADYDTRQVKGWGRLFSDVI</sequence>
<reference evidence="1 2" key="1">
    <citation type="submission" date="2015-11" db="EMBL/GenBank/DDBJ databases">
        <title>Expanding the genomic diversity of Burkholderia species for the development of highly accurate diagnostics.</title>
        <authorList>
            <person name="Sahl J."/>
            <person name="Keim P."/>
            <person name="Wagner D."/>
        </authorList>
    </citation>
    <scope>NUCLEOTIDE SEQUENCE [LARGE SCALE GENOMIC DNA]</scope>
    <source>
        <strain evidence="1 2">MSMB1301WGS</strain>
    </source>
</reference>
<name>A0A125ABZ2_9BURK</name>
<proteinExistence type="predicted"/>
<dbReference type="Gene3D" id="3.40.50.12500">
    <property type="match status" value="1"/>
</dbReference>